<dbReference type="InterPro" id="IPR036388">
    <property type="entry name" value="WH-like_DNA-bd_sf"/>
</dbReference>
<dbReference type="Proteomes" id="UP000180280">
    <property type="component" value="Unassembled WGS sequence"/>
</dbReference>
<dbReference type="InterPro" id="IPR050950">
    <property type="entry name" value="HTH-type_LysR_regulators"/>
</dbReference>
<keyword evidence="4" id="KW-0804">Transcription</keyword>
<comment type="caution">
    <text evidence="6">The sequence shown here is derived from an EMBL/GenBank/DDBJ whole genome shotgun (WGS) entry which is preliminary data.</text>
</comment>
<dbReference type="EMBL" id="MKCT01000001">
    <property type="protein sequence ID" value="OHX21180.1"/>
    <property type="molecule type" value="Genomic_DNA"/>
</dbReference>
<dbReference type="NCBIfam" id="NF008416">
    <property type="entry name" value="PRK11242.1"/>
    <property type="match status" value="1"/>
</dbReference>
<evidence type="ECO:0000256" key="4">
    <source>
        <dbReference type="ARBA" id="ARBA00023163"/>
    </source>
</evidence>
<dbReference type="PRINTS" id="PR00039">
    <property type="entry name" value="HTHLYSR"/>
</dbReference>
<accession>A0ABX3CGM5</accession>
<dbReference type="Pfam" id="PF03466">
    <property type="entry name" value="LysR_substrate"/>
    <property type="match status" value="1"/>
</dbReference>
<feature type="domain" description="HTH lysR-type" evidence="5">
    <location>
        <begin position="1"/>
        <end position="58"/>
    </location>
</feature>
<evidence type="ECO:0000256" key="1">
    <source>
        <dbReference type="ARBA" id="ARBA00009437"/>
    </source>
</evidence>
<evidence type="ECO:0000259" key="5">
    <source>
        <dbReference type="PROSITE" id="PS50931"/>
    </source>
</evidence>
<dbReference type="InterPro" id="IPR005119">
    <property type="entry name" value="LysR_subst-bd"/>
</dbReference>
<proteinExistence type="inferred from homology"/>
<dbReference type="PROSITE" id="PS50931">
    <property type="entry name" value="HTH_LYSR"/>
    <property type="match status" value="1"/>
</dbReference>
<evidence type="ECO:0000256" key="2">
    <source>
        <dbReference type="ARBA" id="ARBA00023015"/>
    </source>
</evidence>
<dbReference type="Pfam" id="PF00126">
    <property type="entry name" value="HTH_1"/>
    <property type="match status" value="1"/>
</dbReference>
<evidence type="ECO:0000313" key="6">
    <source>
        <dbReference type="EMBL" id="OHX21180.1"/>
    </source>
</evidence>
<dbReference type="InterPro" id="IPR000847">
    <property type="entry name" value="LysR_HTH_N"/>
</dbReference>
<organism evidence="6 7">
    <name type="scientific">Chromobacterium sphagni</name>
    <dbReference type="NCBI Taxonomy" id="1903179"/>
    <lineage>
        <taxon>Bacteria</taxon>
        <taxon>Pseudomonadati</taxon>
        <taxon>Pseudomonadota</taxon>
        <taxon>Betaproteobacteria</taxon>
        <taxon>Neisseriales</taxon>
        <taxon>Chromobacteriaceae</taxon>
        <taxon>Chromobacterium</taxon>
    </lineage>
</organism>
<evidence type="ECO:0000313" key="7">
    <source>
        <dbReference type="Proteomes" id="UP000180280"/>
    </source>
</evidence>
<dbReference type="RefSeq" id="WP_071111139.1">
    <property type="nucleotide sequence ID" value="NZ_MKCT01000001.1"/>
</dbReference>
<dbReference type="SUPFAM" id="SSF53850">
    <property type="entry name" value="Periplasmic binding protein-like II"/>
    <property type="match status" value="1"/>
</dbReference>
<gene>
    <name evidence="6" type="ORF">BI344_01175</name>
</gene>
<dbReference type="Gene3D" id="3.40.190.290">
    <property type="match status" value="1"/>
</dbReference>
<evidence type="ECO:0000256" key="3">
    <source>
        <dbReference type="ARBA" id="ARBA00023125"/>
    </source>
</evidence>
<keyword evidence="3" id="KW-0238">DNA-binding</keyword>
<comment type="similarity">
    <text evidence="1">Belongs to the LysR transcriptional regulatory family.</text>
</comment>
<reference evidence="6 7" key="1">
    <citation type="submission" date="2016-09" db="EMBL/GenBank/DDBJ databases">
        <title>Chromobacterium muskegensis sp. nov., an insecticidal bacterium isolated from Sphagnum bogs.</title>
        <authorList>
            <person name="Sparks M.E."/>
            <person name="Blackburn M.B."/>
            <person name="Gundersen-Rindal D.E."/>
            <person name="Mitchell A."/>
            <person name="Farrar R."/>
            <person name="Kuhar D."/>
        </authorList>
    </citation>
    <scope>NUCLEOTIDE SEQUENCE [LARGE SCALE GENOMIC DNA]</scope>
    <source>
        <strain evidence="6 7">14B-1</strain>
    </source>
</reference>
<keyword evidence="7" id="KW-1185">Reference proteome</keyword>
<sequence length="295" mass="32213">MILRHIRYLQAVVEHGNFTRAAEALHVSQPTLSQQIRQLEETVGAQLLDRSGRTVRPTDAGAAYLEYAQRALRELAAGQRATRDVGDLSRGKLRLAMTPTFTSYLLGPLAERFAASHPGVDLEIREMTQDAIEAALAADGIDLGIAFHGARGAEIEQQLLFAEKLAVVVGHNHPWNGGRPPIGPQQLEQTPLALLSEDFATRGHINQYLRQQNIAPRIAVEANTISAILEIVRQGRMATILPQAIARQHPQLRAAALQFPLPERGAALLSRQGAYQSAAMRAFIPLLRSLSADMA</sequence>
<protein>
    <submittedName>
        <fullName evidence="6">Transcriptional regulator CynR</fullName>
    </submittedName>
</protein>
<keyword evidence="2" id="KW-0805">Transcription regulation</keyword>
<dbReference type="SUPFAM" id="SSF46785">
    <property type="entry name" value="Winged helix' DNA-binding domain"/>
    <property type="match status" value="1"/>
</dbReference>
<dbReference type="Gene3D" id="1.10.10.10">
    <property type="entry name" value="Winged helix-like DNA-binding domain superfamily/Winged helix DNA-binding domain"/>
    <property type="match status" value="1"/>
</dbReference>
<dbReference type="PANTHER" id="PTHR30419">
    <property type="entry name" value="HTH-TYPE TRANSCRIPTIONAL REGULATOR YBHD"/>
    <property type="match status" value="1"/>
</dbReference>
<name>A0ABX3CGM5_9NEIS</name>
<dbReference type="InterPro" id="IPR036390">
    <property type="entry name" value="WH_DNA-bd_sf"/>
</dbReference>